<keyword evidence="2" id="KW-1185">Reference proteome</keyword>
<evidence type="ECO:0000313" key="2">
    <source>
        <dbReference type="Proteomes" id="UP000076502"/>
    </source>
</evidence>
<gene>
    <name evidence="1" type="ORF">WN55_03443</name>
</gene>
<accession>A0A154PJA5</accession>
<reference evidence="1 2" key="1">
    <citation type="submission" date="2015-07" db="EMBL/GenBank/DDBJ databases">
        <title>The genome of Dufourea novaeangliae.</title>
        <authorList>
            <person name="Pan H."/>
            <person name="Kapheim K."/>
        </authorList>
    </citation>
    <scope>NUCLEOTIDE SEQUENCE [LARGE SCALE GENOMIC DNA]</scope>
    <source>
        <strain evidence="1">0120121106</strain>
        <tissue evidence="1">Whole body</tissue>
    </source>
</reference>
<dbReference type="EMBL" id="KQ434936">
    <property type="protein sequence ID" value="KZC11939.1"/>
    <property type="molecule type" value="Genomic_DNA"/>
</dbReference>
<dbReference type="AlphaFoldDB" id="A0A154PJA5"/>
<sequence>MNLWNSVPTQIHYLCRKHYVIIDTHFLLLGVYMRKVNNTTLTPITTLMHHG</sequence>
<dbReference type="Proteomes" id="UP000076502">
    <property type="component" value="Unassembled WGS sequence"/>
</dbReference>
<organism evidence="1 2">
    <name type="scientific">Dufourea novaeangliae</name>
    <name type="common">Sweat bee</name>
    <dbReference type="NCBI Taxonomy" id="178035"/>
    <lineage>
        <taxon>Eukaryota</taxon>
        <taxon>Metazoa</taxon>
        <taxon>Ecdysozoa</taxon>
        <taxon>Arthropoda</taxon>
        <taxon>Hexapoda</taxon>
        <taxon>Insecta</taxon>
        <taxon>Pterygota</taxon>
        <taxon>Neoptera</taxon>
        <taxon>Endopterygota</taxon>
        <taxon>Hymenoptera</taxon>
        <taxon>Apocrita</taxon>
        <taxon>Aculeata</taxon>
        <taxon>Apoidea</taxon>
        <taxon>Anthophila</taxon>
        <taxon>Halictidae</taxon>
        <taxon>Rophitinae</taxon>
        <taxon>Dufourea</taxon>
    </lineage>
</organism>
<evidence type="ECO:0000313" key="1">
    <source>
        <dbReference type="EMBL" id="KZC11939.1"/>
    </source>
</evidence>
<protein>
    <submittedName>
        <fullName evidence="1">Uncharacterized protein</fullName>
    </submittedName>
</protein>
<name>A0A154PJA5_DUFNO</name>
<proteinExistence type="predicted"/>